<keyword evidence="1" id="KW-0853">WD repeat</keyword>
<dbReference type="Gene3D" id="2.130.10.10">
    <property type="entry name" value="YVTN repeat-like/Quinoprotein amine dehydrogenase"/>
    <property type="match status" value="1"/>
</dbReference>
<gene>
    <name evidence="5" type="primary">ATG18</name>
    <name evidence="5" type="ORF">HK100_012649</name>
</gene>
<dbReference type="Pfam" id="PF21032">
    <property type="entry name" value="PROPPIN"/>
    <property type="match status" value="1"/>
</dbReference>
<dbReference type="SMART" id="SM00320">
    <property type="entry name" value="WD40"/>
    <property type="match status" value="2"/>
</dbReference>
<dbReference type="EMBL" id="JADGJH010000935">
    <property type="protein sequence ID" value="KAJ3120797.1"/>
    <property type="molecule type" value="Genomic_DNA"/>
</dbReference>
<evidence type="ECO:0000256" key="4">
    <source>
        <dbReference type="SAM" id="MobiDB-lite"/>
    </source>
</evidence>
<dbReference type="SUPFAM" id="SSF50978">
    <property type="entry name" value="WD40 repeat-like"/>
    <property type="match status" value="1"/>
</dbReference>
<organism evidence="5 6">
    <name type="scientific">Physocladia obscura</name>
    <dbReference type="NCBI Taxonomy" id="109957"/>
    <lineage>
        <taxon>Eukaryota</taxon>
        <taxon>Fungi</taxon>
        <taxon>Fungi incertae sedis</taxon>
        <taxon>Chytridiomycota</taxon>
        <taxon>Chytridiomycota incertae sedis</taxon>
        <taxon>Chytridiomycetes</taxon>
        <taxon>Chytridiales</taxon>
        <taxon>Chytriomycetaceae</taxon>
        <taxon>Physocladia</taxon>
    </lineage>
</organism>
<name>A0AAD5T298_9FUNG</name>
<evidence type="ECO:0000313" key="6">
    <source>
        <dbReference type="Proteomes" id="UP001211907"/>
    </source>
</evidence>
<dbReference type="InterPro" id="IPR036322">
    <property type="entry name" value="WD40_repeat_dom_sf"/>
</dbReference>
<keyword evidence="2" id="KW-0677">Repeat</keyword>
<dbReference type="AlphaFoldDB" id="A0AAD5T298"/>
<proteinExistence type="inferred from homology"/>
<dbReference type="InterPro" id="IPR015943">
    <property type="entry name" value="WD40/YVTN_repeat-like_dom_sf"/>
</dbReference>
<evidence type="ECO:0000256" key="3">
    <source>
        <dbReference type="ARBA" id="ARBA00025740"/>
    </source>
</evidence>
<dbReference type="InterPro" id="IPR048720">
    <property type="entry name" value="PROPPIN"/>
</dbReference>
<evidence type="ECO:0000256" key="1">
    <source>
        <dbReference type="ARBA" id="ARBA00022574"/>
    </source>
</evidence>
<evidence type="ECO:0000256" key="2">
    <source>
        <dbReference type="ARBA" id="ARBA00022737"/>
    </source>
</evidence>
<dbReference type="Proteomes" id="UP001211907">
    <property type="component" value="Unassembled WGS sequence"/>
</dbReference>
<accession>A0AAD5T298</accession>
<comment type="similarity">
    <text evidence="3">Belongs to the WD repeat PROPPIN family.</text>
</comment>
<dbReference type="InterPro" id="IPR001680">
    <property type="entry name" value="WD40_rpt"/>
</dbReference>
<dbReference type="GO" id="GO:0005737">
    <property type="term" value="C:cytoplasm"/>
    <property type="evidence" value="ECO:0007669"/>
    <property type="project" value="UniProtKB-ARBA"/>
</dbReference>
<dbReference type="PANTHER" id="PTHR11227">
    <property type="entry name" value="WD-REPEAT PROTEIN INTERACTING WITH PHOSPHOINOSIDES WIPI -RELATED"/>
    <property type="match status" value="1"/>
</dbReference>
<reference evidence="5" key="1">
    <citation type="submission" date="2020-05" db="EMBL/GenBank/DDBJ databases">
        <title>Phylogenomic resolution of chytrid fungi.</title>
        <authorList>
            <person name="Stajich J.E."/>
            <person name="Amses K."/>
            <person name="Simmons R."/>
            <person name="Seto K."/>
            <person name="Myers J."/>
            <person name="Bonds A."/>
            <person name="Quandt C.A."/>
            <person name="Barry K."/>
            <person name="Liu P."/>
            <person name="Grigoriev I."/>
            <person name="Longcore J.E."/>
            <person name="James T.Y."/>
        </authorList>
    </citation>
    <scope>NUCLEOTIDE SEQUENCE</scope>
    <source>
        <strain evidence="5">JEL0513</strain>
    </source>
</reference>
<evidence type="ECO:0000313" key="5">
    <source>
        <dbReference type="EMBL" id="KAJ3120797.1"/>
    </source>
</evidence>
<sequence>MVLNPNLYPKLTELLLPALCALSPSSENCYLAYPPSTSGGSSGDLLIFDAINLQAVNILQAHKSALSHIVFSFDGSLVATASDKGTVIRVFAVPSGQKLFQFRRGTYNANIYSISFDLSNKYICVSSDTDTVHIFKLENEAERRDREKREAKRKSLQIAAAAAASSSVAGSSNSGQTGGGIDFLSNSPAGSPALASSSLDSAKKMLGGFVGTGLAAVRSPLASATSAVSSFLPNTITELWEPQRDFAFAKLPQESKGFQNMCSIIGGPGPSSSTTITNSGRNAAFSSDYGGGGGGGGDDDDGMVESQSGGPLQLVVVSACGFFYTYSIDGEVGGECVQQKEFSLLDD</sequence>
<keyword evidence="6" id="KW-1185">Reference proteome</keyword>
<feature type="region of interest" description="Disordered" evidence="4">
    <location>
        <begin position="287"/>
        <end position="307"/>
    </location>
</feature>
<protein>
    <submittedName>
        <fullName evidence="5">Autophagy protein</fullName>
    </submittedName>
</protein>
<comment type="caution">
    <text evidence="5">The sequence shown here is derived from an EMBL/GenBank/DDBJ whole genome shotgun (WGS) entry which is preliminary data.</text>
</comment>